<dbReference type="AlphaFoldDB" id="A0A0V0RS88"/>
<sequence>MASNVRISKYGSRQIVAANGERIVEACPTWLILGIDFLRPRRALIDLSDNKNSEDQNRGETQQECGICLLETVKLPAQTEMIVTGRSDHSWIGREGFFEPTPKLVNNHSVMAACSLSRVAGGTVPVRLLNGTDRPITLFKDTC</sequence>
<evidence type="ECO:0000313" key="1">
    <source>
        <dbReference type="EMBL" id="KRX17366.1"/>
    </source>
</evidence>
<name>A0A0V0RS88_9BILA</name>
<keyword evidence="2" id="KW-1185">Reference proteome</keyword>
<evidence type="ECO:0000313" key="2">
    <source>
        <dbReference type="Proteomes" id="UP000054630"/>
    </source>
</evidence>
<dbReference type="Proteomes" id="UP000054630">
    <property type="component" value="Unassembled WGS sequence"/>
</dbReference>
<proteinExistence type="predicted"/>
<reference evidence="1 2" key="1">
    <citation type="submission" date="2015-01" db="EMBL/GenBank/DDBJ databases">
        <title>Evolution of Trichinella species and genotypes.</title>
        <authorList>
            <person name="Korhonen P.K."/>
            <person name="Edoardo P."/>
            <person name="Giuseppe L.R."/>
            <person name="Gasser R.B."/>
        </authorList>
    </citation>
    <scope>NUCLEOTIDE SEQUENCE [LARGE SCALE GENOMIC DNA]</scope>
    <source>
        <strain evidence="1">ISS37</strain>
    </source>
</reference>
<comment type="caution">
    <text evidence="1">The sequence shown here is derived from an EMBL/GenBank/DDBJ whole genome shotgun (WGS) entry which is preliminary data.</text>
</comment>
<dbReference type="OrthoDB" id="6156608at2759"/>
<protein>
    <submittedName>
        <fullName evidence="1">Uncharacterized protein</fullName>
    </submittedName>
</protein>
<accession>A0A0V0RS88</accession>
<organism evidence="1 2">
    <name type="scientific">Trichinella nelsoni</name>
    <dbReference type="NCBI Taxonomy" id="6336"/>
    <lineage>
        <taxon>Eukaryota</taxon>
        <taxon>Metazoa</taxon>
        <taxon>Ecdysozoa</taxon>
        <taxon>Nematoda</taxon>
        <taxon>Enoplea</taxon>
        <taxon>Dorylaimia</taxon>
        <taxon>Trichinellida</taxon>
        <taxon>Trichinellidae</taxon>
        <taxon>Trichinella</taxon>
    </lineage>
</organism>
<dbReference type="EMBL" id="JYDL01000089">
    <property type="protein sequence ID" value="KRX17366.1"/>
    <property type="molecule type" value="Genomic_DNA"/>
</dbReference>
<gene>
    <name evidence="1" type="ORF">T07_8468</name>
</gene>